<gene>
    <name evidence="2" type="ORF">ECRASSUSDP1_LOCUS2810</name>
</gene>
<feature type="compositionally biased region" description="Basic and acidic residues" evidence="1">
    <location>
        <begin position="213"/>
        <end position="225"/>
    </location>
</feature>
<keyword evidence="3" id="KW-1185">Reference proteome</keyword>
<organism evidence="2 3">
    <name type="scientific">Euplotes crassus</name>
    <dbReference type="NCBI Taxonomy" id="5936"/>
    <lineage>
        <taxon>Eukaryota</taxon>
        <taxon>Sar</taxon>
        <taxon>Alveolata</taxon>
        <taxon>Ciliophora</taxon>
        <taxon>Intramacronucleata</taxon>
        <taxon>Spirotrichea</taxon>
        <taxon>Hypotrichia</taxon>
        <taxon>Euplotida</taxon>
        <taxon>Euplotidae</taxon>
        <taxon>Moneuplotes</taxon>
    </lineage>
</organism>
<sequence length="554" mass="63695">MPLKPKEVEADFIKEQNKLRIDPARLIEELEDLLTNWNSYYSKRRIILEALDGKNLDNAIYEAITYLQGVDPVHELQHSKHLEKAAKMYFTIENPESRLSERVENFCTWDGEINEIVHYTRKGVDGKDILICILLSDEDNVNKDIIFSPDFEHFGMKIGINNKGEYCVILTYASYLEEENSINNPEVESIDPPNEYFEDSDKNSEPEPIGFEVEARQKPSRRTIEFDETEGSVKRKNTKNDTSLGESSEENENSNVEQQFSMAKNVSRRNNNLIDCNPPGGAIHNSPDFGNEGKSTNDGESRSHTAGNHIMNDRYTASYEFRTPEKYGSASRKSIGSKKKSKITKSIDRRYGRAGTVVEKEIDKNYEDDKKTELIPSRFISRGGFSAKKSKYINDGEYFDDEELEAVAYGDKFRTKKTYTTTGADYLIEPEYPRLKYVRKSGFGKTANMRDYTANLNYNRPIASSGRYYQEYEAIGNSPKPSQEITKHYKRQSTVFANSLKSPEVKNKNASKSPFNKPKNCNFQNRRRSTMTSRVTYLDRTAITGEEYDLFNKF</sequence>
<evidence type="ECO:0000313" key="3">
    <source>
        <dbReference type="Proteomes" id="UP001295684"/>
    </source>
</evidence>
<dbReference type="AlphaFoldDB" id="A0AAD1X5H3"/>
<evidence type="ECO:0000256" key="1">
    <source>
        <dbReference type="SAM" id="MobiDB-lite"/>
    </source>
</evidence>
<feature type="region of interest" description="Disordered" evidence="1">
    <location>
        <begin position="183"/>
        <end position="258"/>
    </location>
</feature>
<accession>A0AAD1X5H3</accession>
<protein>
    <submittedName>
        <fullName evidence="2">Uncharacterized protein</fullName>
    </submittedName>
</protein>
<feature type="region of interest" description="Disordered" evidence="1">
    <location>
        <begin position="270"/>
        <end position="311"/>
    </location>
</feature>
<dbReference type="Proteomes" id="UP001295684">
    <property type="component" value="Unassembled WGS sequence"/>
</dbReference>
<name>A0AAD1X5H3_EUPCR</name>
<dbReference type="EMBL" id="CAMPGE010002689">
    <property type="protein sequence ID" value="CAI2361499.1"/>
    <property type="molecule type" value="Genomic_DNA"/>
</dbReference>
<comment type="caution">
    <text evidence="2">The sequence shown here is derived from an EMBL/GenBank/DDBJ whole genome shotgun (WGS) entry which is preliminary data.</text>
</comment>
<proteinExistence type="predicted"/>
<evidence type="ECO:0000313" key="2">
    <source>
        <dbReference type="EMBL" id="CAI2361499.1"/>
    </source>
</evidence>
<reference evidence="2" key="1">
    <citation type="submission" date="2023-07" db="EMBL/GenBank/DDBJ databases">
        <authorList>
            <consortium name="AG Swart"/>
            <person name="Singh M."/>
            <person name="Singh A."/>
            <person name="Seah K."/>
            <person name="Emmerich C."/>
        </authorList>
    </citation>
    <scope>NUCLEOTIDE SEQUENCE</scope>
    <source>
        <strain evidence="2">DP1</strain>
    </source>
</reference>